<gene>
    <name evidence="2" type="ORF">J1605_004970</name>
</gene>
<reference evidence="2 3" key="1">
    <citation type="submission" date="2022-11" db="EMBL/GenBank/DDBJ databases">
        <title>Whole genome sequence of Eschrichtius robustus ER-17-0199.</title>
        <authorList>
            <person name="Bruniche-Olsen A."/>
            <person name="Black A.N."/>
            <person name="Fields C.J."/>
            <person name="Walden K."/>
            <person name="Dewoody J.A."/>
        </authorList>
    </citation>
    <scope>NUCLEOTIDE SEQUENCE [LARGE SCALE GENOMIC DNA]</scope>
    <source>
        <strain evidence="2">ER-17-0199</strain>
        <tissue evidence="2">Blubber</tissue>
    </source>
</reference>
<evidence type="ECO:0000256" key="1">
    <source>
        <dbReference type="SAM" id="MobiDB-lite"/>
    </source>
</evidence>
<evidence type="ECO:0000313" key="2">
    <source>
        <dbReference type="EMBL" id="KAJ8789047.1"/>
    </source>
</evidence>
<dbReference type="EMBL" id="JAIQCJ010001532">
    <property type="protein sequence ID" value="KAJ8789047.1"/>
    <property type="molecule type" value="Genomic_DNA"/>
</dbReference>
<proteinExistence type="predicted"/>
<comment type="caution">
    <text evidence="2">The sequence shown here is derived from an EMBL/GenBank/DDBJ whole genome shotgun (WGS) entry which is preliminary data.</text>
</comment>
<dbReference type="AlphaFoldDB" id="A0AB34H8I4"/>
<dbReference type="Proteomes" id="UP001159641">
    <property type="component" value="Unassembled WGS sequence"/>
</dbReference>
<keyword evidence="3" id="KW-1185">Reference proteome</keyword>
<accession>A0AB34H8I4</accession>
<feature type="region of interest" description="Disordered" evidence="1">
    <location>
        <begin position="1"/>
        <end position="67"/>
    </location>
</feature>
<feature type="region of interest" description="Disordered" evidence="1">
    <location>
        <begin position="89"/>
        <end position="108"/>
    </location>
</feature>
<organism evidence="2 3">
    <name type="scientific">Eschrichtius robustus</name>
    <name type="common">California gray whale</name>
    <name type="synonym">Eschrichtius gibbosus</name>
    <dbReference type="NCBI Taxonomy" id="9764"/>
    <lineage>
        <taxon>Eukaryota</taxon>
        <taxon>Metazoa</taxon>
        <taxon>Chordata</taxon>
        <taxon>Craniata</taxon>
        <taxon>Vertebrata</taxon>
        <taxon>Euteleostomi</taxon>
        <taxon>Mammalia</taxon>
        <taxon>Eutheria</taxon>
        <taxon>Laurasiatheria</taxon>
        <taxon>Artiodactyla</taxon>
        <taxon>Whippomorpha</taxon>
        <taxon>Cetacea</taxon>
        <taxon>Mysticeti</taxon>
        <taxon>Eschrichtiidae</taxon>
        <taxon>Eschrichtius</taxon>
    </lineage>
</organism>
<name>A0AB34H8I4_ESCRO</name>
<protein>
    <submittedName>
        <fullName evidence="2">Uncharacterized protein</fullName>
    </submittedName>
</protein>
<sequence length="108" mass="10940">MAGDSEQTLQNHQQPNGGEPFLIGVSGGTASGKVRRGPGAALSSPPHLSPPRPRPGGAACGRRPRAMSVPAATAWPARLRCWPRSSAVFPAQTPGAAAGDGRPGTRAI</sequence>
<evidence type="ECO:0000313" key="3">
    <source>
        <dbReference type="Proteomes" id="UP001159641"/>
    </source>
</evidence>
<feature type="compositionally biased region" description="Polar residues" evidence="1">
    <location>
        <begin position="1"/>
        <end position="16"/>
    </location>
</feature>